<dbReference type="AlphaFoldDB" id="A0A371QZ29"/>
<keyword evidence="1" id="KW-1133">Transmembrane helix</keyword>
<evidence type="ECO:0000313" key="3">
    <source>
        <dbReference type="EMBL" id="RFA99390.1"/>
    </source>
</evidence>
<feature type="transmembrane region" description="Helical" evidence="1">
    <location>
        <begin position="174"/>
        <end position="197"/>
    </location>
</feature>
<keyword evidence="1" id="KW-0472">Membrane</keyword>
<sequence length="348" mass="37383">MGGAVRGIGLSILAIYLLSFISSFIFSNVFMSSLFSAGVDKTRLFFLTLAFSASSAAVYISVRLRAVRERYYFMFPLIWVGPQELRFFFASLLVGLLGVHISAVLPSLVSRERLGRVNAERAIAGALGDFAGIAAALFIKEPWPLLAAPAFALAGLMPKMEYERGEGVVLSVGVPLYLNAFLLGVAYSLTPATLALWARGESIPLALIYTAPSISRLIGGFTARRLLKGGWELETAILATLGMAAATGALGYTGEVAHGWALAFARWFFMYLEGIAYSTFVQAKFKRELLPGIFTTINVSSEAGRLAGSFLVPLIISLSVRDAFITSAALMAAAATALAPYLAYKTRR</sequence>
<comment type="caution">
    <text evidence="2">The sequence shown here is derived from an EMBL/GenBank/DDBJ whole genome shotgun (WGS) entry which is preliminary data.</text>
</comment>
<evidence type="ECO:0000313" key="4">
    <source>
        <dbReference type="Proteomes" id="UP000256877"/>
    </source>
</evidence>
<name>A0A371QZ29_9CREN</name>
<organism evidence="2 5">
    <name type="scientific">Pyrobaculum aerophilum</name>
    <dbReference type="NCBI Taxonomy" id="13773"/>
    <lineage>
        <taxon>Archaea</taxon>
        <taxon>Thermoproteota</taxon>
        <taxon>Thermoprotei</taxon>
        <taxon>Thermoproteales</taxon>
        <taxon>Thermoproteaceae</taxon>
        <taxon>Pyrobaculum</taxon>
    </lineage>
</organism>
<reference evidence="4 5" key="1">
    <citation type="submission" date="2017-07" db="EMBL/GenBank/DDBJ databases">
        <title>Draft genome sequence of aerobic hyperthermophilic archaea, Pyrobaculum aerophilum YKB31 and YKB32.</title>
        <authorList>
            <person name="Mochizuki T."/>
            <person name="Berliner A.J."/>
            <person name="Yoshida-Takashima Y."/>
            <person name="Takaki Y."/>
            <person name="Nunoura T."/>
            <person name="Takai K."/>
        </authorList>
    </citation>
    <scope>NUCLEOTIDE SEQUENCE [LARGE SCALE GENOMIC DNA]</scope>
    <source>
        <strain evidence="2 5">YKB31</strain>
        <strain evidence="3 4">YKB32</strain>
    </source>
</reference>
<evidence type="ECO:0000313" key="2">
    <source>
        <dbReference type="EMBL" id="RFA96081.1"/>
    </source>
</evidence>
<evidence type="ECO:0000313" key="5">
    <source>
        <dbReference type="Proteomes" id="UP000257123"/>
    </source>
</evidence>
<feature type="transmembrane region" description="Helical" evidence="1">
    <location>
        <begin position="12"/>
        <end position="32"/>
    </location>
</feature>
<accession>A0A371QZ29</accession>
<dbReference type="Proteomes" id="UP000257123">
    <property type="component" value="Unassembled WGS sequence"/>
</dbReference>
<keyword evidence="1" id="KW-0812">Transmembrane</keyword>
<dbReference type="EMBL" id="NMUF01000006">
    <property type="protein sequence ID" value="RFA99390.1"/>
    <property type="molecule type" value="Genomic_DNA"/>
</dbReference>
<protein>
    <recommendedName>
        <fullName evidence="6">MFS transporter</fullName>
    </recommendedName>
</protein>
<evidence type="ECO:0008006" key="6">
    <source>
        <dbReference type="Google" id="ProtNLM"/>
    </source>
</evidence>
<feature type="transmembrane region" description="Helical" evidence="1">
    <location>
        <begin position="87"/>
        <end position="109"/>
    </location>
</feature>
<proteinExistence type="predicted"/>
<feature type="transmembrane region" description="Helical" evidence="1">
    <location>
        <begin position="235"/>
        <end position="254"/>
    </location>
</feature>
<dbReference type="EMBL" id="NMUE01000015">
    <property type="protein sequence ID" value="RFA96081.1"/>
    <property type="molecule type" value="Genomic_DNA"/>
</dbReference>
<gene>
    <name evidence="2" type="ORF">CGL51_06005</name>
    <name evidence="3" type="ORF">CGL52_03210</name>
</gene>
<dbReference type="Proteomes" id="UP000256877">
    <property type="component" value="Unassembled WGS sequence"/>
</dbReference>
<evidence type="ECO:0000256" key="1">
    <source>
        <dbReference type="SAM" id="Phobius"/>
    </source>
</evidence>
<feature type="transmembrane region" description="Helical" evidence="1">
    <location>
        <begin position="44"/>
        <end position="67"/>
    </location>
</feature>
<feature type="transmembrane region" description="Helical" evidence="1">
    <location>
        <begin position="324"/>
        <end position="344"/>
    </location>
</feature>
<feature type="transmembrane region" description="Helical" evidence="1">
    <location>
        <begin position="260"/>
        <end position="281"/>
    </location>
</feature>